<evidence type="ECO:0000259" key="2">
    <source>
        <dbReference type="PROSITE" id="PS50404"/>
    </source>
</evidence>
<dbReference type="InterPro" id="IPR040079">
    <property type="entry name" value="Glutathione_S-Trfase"/>
</dbReference>
<dbReference type="InterPro" id="IPR010987">
    <property type="entry name" value="Glutathione-S-Trfase_C-like"/>
</dbReference>
<dbReference type="Gene3D" id="1.20.1050.10">
    <property type="match status" value="1"/>
</dbReference>
<dbReference type="PROSITE" id="PS50404">
    <property type="entry name" value="GST_NTER"/>
    <property type="match status" value="1"/>
</dbReference>
<keyword evidence="5" id="KW-1185">Reference proteome</keyword>
<dbReference type="CDD" id="cd03046">
    <property type="entry name" value="GST_N_GTT1_like"/>
    <property type="match status" value="1"/>
</dbReference>
<evidence type="ECO:0000313" key="5">
    <source>
        <dbReference type="Proteomes" id="UP001629113"/>
    </source>
</evidence>
<organism evidence="4 5">
    <name type="scientific">Phlyctema vagabunda</name>
    <dbReference type="NCBI Taxonomy" id="108571"/>
    <lineage>
        <taxon>Eukaryota</taxon>
        <taxon>Fungi</taxon>
        <taxon>Dikarya</taxon>
        <taxon>Ascomycota</taxon>
        <taxon>Pezizomycotina</taxon>
        <taxon>Leotiomycetes</taxon>
        <taxon>Helotiales</taxon>
        <taxon>Dermateaceae</taxon>
        <taxon>Phlyctema</taxon>
    </lineage>
</organism>
<dbReference type="Proteomes" id="UP001629113">
    <property type="component" value="Unassembled WGS sequence"/>
</dbReference>
<dbReference type="SUPFAM" id="SSF52833">
    <property type="entry name" value="Thioredoxin-like"/>
    <property type="match status" value="1"/>
</dbReference>
<protein>
    <submittedName>
        <fullName evidence="4">Glutathione s-transferase</fullName>
    </submittedName>
</protein>
<evidence type="ECO:0000256" key="1">
    <source>
        <dbReference type="ARBA" id="ARBA00007409"/>
    </source>
</evidence>
<dbReference type="SUPFAM" id="SSF47616">
    <property type="entry name" value="GST C-terminal domain-like"/>
    <property type="match status" value="1"/>
</dbReference>
<dbReference type="Pfam" id="PF00043">
    <property type="entry name" value="GST_C"/>
    <property type="match status" value="1"/>
</dbReference>
<dbReference type="PANTHER" id="PTHR44051:SF9">
    <property type="entry name" value="GLUTATHIONE S-TRANSFERASE 1"/>
    <property type="match status" value="1"/>
</dbReference>
<proteinExistence type="inferred from homology"/>
<dbReference type="PANTHER" id="PTHR44051">
    <property type="entry name" value="GLUTATHIONE S-TRANSFERASE-RELATED"/>
    <property type="match status" value="1"/>
</dbReference>
<dbReference type="Pfam" id="PF13409">
    <property type="entry name" value="GST_N_2"/>
    <property type="match status" value="1"/>
</dbReference>
<dbReference type="SFLD" id="SFLDS00019">
    <property type="entry name" value="Glutathione_Transferase_(cytos"/>
    <property type="match status" value="1"/>
</dbReference>
<evidence type="ECO:0000313" key="4">
    <source>
        <dbReference type="EMBL" id="KAL3423110.1"/>
    </source>
</evidence>
<sequence>MATETQKPGVPTLHHMNNSQSQRVLWLVEELGIDYKLDLHFRDTKTQRAPAELKTIHPMGKAPVLVTADGRAIAETSAIMTYLLRTYDTEGKFESKDWVLDEQLTSFAGATLGPSSTLELLFEIMVRVTPWPLRFIPRAIHGQIQKGFTAPEFKLSLTYLEGILGDQQWFNGDAPGRGDFMLSWPLDMMGERNWVAFDKDYPKLAAWRTRIQERDAWKQGLTKGNGYDLTIW</sequence>
<dbReference type="PROSITE" id="PS50405">
    <property type="entry name" value="GST_CTER"/>
    <property type="match status" value="1"/>
</dbReference>
<evidence type="ECO:0000259" key="3">
    <source>
        <dbReference type="PROSITE" id="PS50405"/>
    </source>
</evidence>
<comment type="caution">
    <text evidence="4">The sequence shown here is derived from an EMBL/GenBank/DDBJ whole genome shotgun (WGS) entry which is preliminary data.</text>
</comment>
<dbReference type="InterPro" id="IPR036282">
    <property type="entry name" value="Glutathione-S-Trfase_C_sf"/>
</dbReference>
<dbReference type="InterPro" id="IPR004045">
    <property type="entry name" value="Glutathione_S-Trfase_N"/>
</dbReference>
<dbReference type="EMBL" id="JBFCZG010000004">
    <property type="protein sequence ID" value="KAL3423110.1"/>
    <property type="molecule type" value="Genomic_DNA"/>
</dbReference>
<feature type="domain" description="GST N-terminal" evidence="2">
    <location>
        <begin position="8"/>
        <end position="91"/>
    </location>
</feature>
<feature type="domain" description="GST C-terminal" evidence="3">
    <location>
        <begin position="94"/>
        <end position="229"/>
    </location>
</feature>
<gene>
    <name evidence="4" type="ORF">PVAG01_04857</name>
</gene>
<comment type="similarity">
    <text evidence="1">Belongs to the GST superfamily.</text>
</comment>
<dbReference type="InterPro" id="IPR036249">
    <property type="entry name" value="Thioredoxin-like_sf"/>
</dbReference>
<dbReference type="InterPro" id="IPR004046">
    <property type="entry name" value="GST_C"/>
</dbReference>
<reference evidence="4 5" key="1">
    <citation type="submission" date="2024-06" db="EMBL/GenBank/DDBJ databases">
        <title>Complete genome of Phlyctema vagabunda strain 19-DSS-EL-015.</title>
        <authorList>
            <person name="Fiorenzani C."/>
        </authorList>
    </citation>
    <scope>NUCLEOTIDE SEQUENCE [LARGE SCALE GENOMIC DNA]</scope>
    <source>
        <strain evidence="4 5">19-DSS-EL-015</strain>
    </source>
</reference>
<dbReference type="Gene3D" id="3.40.30.10">
    <property type="entry name" value="Glutaredoxin"/>
    <property type="match status" value="1"/>
</dbReference>
<accession>A0ABR4PII2</accession>
<name>A0ABR4PII2_9HELO</name>